<evidence type="ECO:0000256" key="3">
    <source>
        <dbReference type="ARBA" id="ARBA00012483"/>
    </source>
</evidence>
<proteinExistence type="predicted"/>
<dbReference type="CDD" id="cd16664">
    <property type="entry name" value="RING-Ubox_PUB"/>
    <property type="match status" value="1"/>
</dbReference>
<dbReference type="Proteomes" id="UP000077202">
    <property type="component" value="Unassembled WGS sequence"/>
</dbReference>
<dbReference type="SMART" id="SM00185">
    <property type="entry name" value="ARM"/>
    <property type="match status" value="8"/>
</dbReference>
<dbReference type="Gene3D" id="1.25.10.10">
    <property type="entry name" value="Leucine-rich Repeat Variant"/>
    <property type="match status" value="3"/>
</dbReference>
<accession>A0A176VMP9</accession>
<dbReference type="PANTHER" id="PTHR45958">
    <property type="entry name" value="RING-TYPE E3 UBIQUITIN TRANSFERASE"/>
    <property type="match status" value="1"/>
</dbReference>
<dbReference type="Pfam" id="PF04564">
    <property type="entry name" value="U-box"/>
    <property type="match status" value="1"/>
</dbReference>
<dbReference type="InterPro" id="IPR011989">
    <property type="entry name" value="ARM-like"/>
</dbReference>
<evidence type="ECO:0000256" key="2">
    <source>
        <dbReference type="ARBA" id="ARBA00004906"/>
    </source>
</evidence>
<dbReference type="EMBL" id="LVLJ01003268">
    <property type="protein sequence ID" value="OAE22184.1"/>
    <property type="molecule type" value="Genomic_DNA"/>
</dbReference>
<dbReference type="InterPro" id="IPR003613">
    <property type="entry name" value="Ubox_domain"/>
</dbReference>
<dbReference type="UniPathway" id="UPA00143"/>
<dbReference type="InterPro" id="IPR000225">
    <property type="entry name" value="Armadillo"/>
</dbReference>
<comment type="catalytic activity">
    <reaction evidence="1">
        <text>S-ubiquitinyl-[E2 ubiquitin-conjugating enzyme]-L-cysteine + [acceptor protein]-L-lysine = [E2 ubiquitin-conjugating enzyme]-L-cysteine + N(6)-ubiquitinyl-[acceptor protein]-L-lysine.</text>
        <dbReference type="EC" id="2.3.2.27"/>
    </reaction>
</comment>
<evidence type="ECO:0000256" key="4">
    <source>
        <dbReference type="SAM" id="Coils"/>
    </source>
</evidence>
<evidence type="ECO:0000259" key="5">
    <source>
        <dbReference type="PROSITE" id="PS51698"/>
    </source>
</evidence>
<gene>
    <name evidence="6" type="ORF">AXG93_3271s1270</name>
</gene>
<dbReference type="PROSITE" id="PS51698">
    <property type="entry name" value="U_BOX"/>
    <property type="match status" value="1"/>
</dbReference>
<comment type="caution">
    <text evidence="6">The sequence shown here is derived from an EMBL/GenBank/DDBJ whole genome shotgun (WGS) entry which is preliminary data.</text>
</comment>
<dbReference type="SMART" id="SM00504">
    <property type="entry name" value="Ubox"/>
    <property type="match status" value="1"/>
</dbReference>
<dbReference type="GO" id="GO:0016567">
    <property type="term" value="P:protein ubiquitination"/>
    <property type="evidence" value="ECO:0007669"/>
    <property type="project" value="UniProtKB-UniPathway"/>
</dbReference>
<dbReference type="Gene3D" id="3.30.40.10">
    <property type="entry name" value="Zinc/RING finger domain, C3HC4 (zinc finger)"/>
    <property type="match status" value="1"/>
</dbReference>
<feature type="coiled-coil region" evidence="4">
    <location>
        <begin position="192"/>
        <end position="222"/>
    </location>
</feature>
<organism evidence="6 7">
    <name type="scientific">Marchantia polymorpha subsp. ruderalis</name>
    <dbReference type="NCBI Taxonomy" id="1480154"/>
    <lineage>
        <taxon>Eukaryota</taxon>
        <taxon>Viridiplantae</taxon>
        <taxon>Streptophyta</taxon>
        <taxon>Embryophyta</taxon>
        <taxon>Marchantiophyta</taxon>
        <taxon>Marchantiopsida</taxon>
        <taxon>Marchantiidae</taxon>
        <taxon>Marchantiales</taxon>
        <taxon>Marchantiaceae</taxon>
        <taxon>Marchantia</taxon>
    </lineage>
</organism>
<dbReference type="SUPFAM" id="SSF48371">
    <property type="entry name" value="ARM repeat"/>
    <property type="match status" value="2"/>
</dbReference>
<dbReference type="InterPro" id="IPR045210">
    <property type="entry name" value="RING-Ubox_PUB"/>
</dbReference>
<dbReference type="InterPro" id="IPR013083">
    <property type="entry name" value="Znf_RING/FYVE/PHD"/>
</dbReference>
<reference evidence="6" key="1">
    <citation type="submission" date="2016-03" db="EMBL/GenBank/DDBJ databases">
        <title>Mechanisms controlling the formation of the plant cell surface in tip-growing cells are functionally conserved among land plants.</title>
        <authorList>
            <person name="Honkanen S."/>
            <person name="Jones V.A."/>
            <person name="Morieri G."/>
            <person name="Champion C."/>
            <person name="Hetherington A.J."/>
            <person name="Kelly S."/>
            <person name="Saint-Marcoux D."/>
            <person name="Proust H."/>
            <person name="Prescott H."/>
            <person name="Dolan L."/>
        </authorList>
    </citation>
    <scope>NUCLEOTIDE SEQUENCE [LARGE SCALE GENOMIC DNA]</scope>
    <source>
        <tissue evidence="6">Whole gametophyte</tissue>
    </source>
</reference>
<sequence length="1046" mass="115838">MEAMTANRWAGSLSQRVAKLVPTTRNVSIEKENLAHTLLTHFATLLDALALLLKDMQRDADARSADYKNLQNGKLEEQLEGLENFLESYRDKCNLYLLSNCPQIRKRVQIFSRALSEALESVMQNSWSTEMQLRIAQVKEAFESSSPKLDAKQHAILDSLEPEMLDSVVADSARCTKLVQQIAESFELKLDSDQFAKELSKLKEDKETVENAKGKAQALYLEQFLTLLEKGVVAKIKPASEVGAVPMPLRRELTMRNAPLNTPLQSFICPITRDVMRDPVQIASGQTFEREAIERWFAEGHTRCPLGVELKSTKMKSNIALRQSIAEWKDRNFTIRIQDAEANLQSTSFEDQEKAVQELQRMCEEYSMNKYTIASRGLLRPLVRLAEEQRDLRTKVFAALRILAEDNVENQEVMVEEGLIYLLVRSLARKPEASLQAVLLLSMLSKRPSFSEKISNAHGAVLLLVTELHNENEEIAESVKIILENLPTSDENIVVMAEANFMKPLVTRLVEGGPSSRLAMAKTLATLEMPEESKKQVATEESISTLLEMVQSNDEEEKLSAVEALVQLTTIRQVCVLVATAKTPGPNILVPLLSSAKESVGLRSALANVMANVMTSLADQWVPAEDKEEQIHTLVCKFLSFFFPPQAQCHVLRGLLGLLKGKDTADIAEKMLMENNALTLLVPMLKTNAVEPTIRQHAVQIFAALSETNREAAAAVLLNDARANFSTILSMLRDRNVRMEDSKTVQEQVAALAILANMPLENDLVTLSLLQADCIPVLFKYLDSRQGPIQDEAAGALLRFTAPTGPKDMQLNLAEQGVVQWYVNLLNSSRSSSRERAARALTNFSKSSAKLSVAVTPSGFFHCFRPNISTCPIHKGICRVESNFCLKEADAVPPLLAVIKDGDPLAAEAAIETLLTLVDDDLPSYEPGAHLIAKSKGVPMLINVLNNGTTASQEMAVLLCEIIFRLPEYRAQYGSALQMHVITVAQKGSKKAKQLAGKDTRDLDSAAERILTVVKRKGPENAQRAGTRANAIDYLETQVLVDVAIC</sequence>
<dbReference type="EC" id="2.3.2.27" evidence="3"/>
<evidence type="ECO:0000256" key="1">
    <source>
        <dbReference type="ARBA" id="ARBA00000900"/>
    </source>
</evidence>
<comment type="pathway">
    <text evidence="2">Protein modification; protein ubiquitination.</text>
</comment>
<keyword evidence="4" id="KW-0175">Coiled coil</keyword>
<feature type="domain" description="U-box" evidence="5">
    <location>
        <begin position="262"/>
        <end position="335"/>
    </location>
</feature>
<dbReference type="GO" id="GO:0061630">
    <property type="term" value="F:ubiquitin protein ligase activity"/>
    <property type="evidence" value="ECO:0007669"/>
    <property type="project" value="UniProtKB-EC"/>
</dbReference>
<evidence type="ECO:0000313" key="7">
    <source>
        <dbReference type="Proteomes" id="UP000077202"/>
    </source>
</evidence>
<keyword evidence="7" id="KW-1185">Reference proteome</keyword>
<protein>
    <recommendedName>
        <fullName evidence="3">RING-type E3 ubiquitin transferase</fullName>
        <ecNumber evidence="3">2.3.2.27</ecNumber>
    </recommendedName>
</protein>
<dbReference type="SUPFAM" id="SSF57850">
    <property type="entry name" value="RING/U-box"/>
    <property type="match status" value="1"/>
</dbReference>
<dbReference type="AlphaFoldDB" id="A0A176VMP9"/>
<name>A0A176VMP9_MARPO</name>
<dbReference type="InterPro" id="IPR016024">
    <property type="entry name" value="ARM-type_fold"/>
</dbReference>
<dbReference type="PANTHER" id="PTHR45958:SF19">
    <property type="entry name" value="RING-TYPE E3 UBIQUITIN TRANSFERASE"/>
    <property type="match status" value="1"/>
</dbReference>
<dbReference type="InterPro" id="IPR052608">
    <property type="entry name" value="U-box_domain_protein"/>
</dbReference>
<evidence type="ECO:0000313" key="6">
    <source>
        <dbReference type="EMBL" id="OAE22184.1"/>
    </source>
</evidence>